<dbReference type="EMBL" id="JBHFQA010000019">
    <property type="protein sequence ID" value="KAL2081866.1"/>
    <property type="molecule type" value="Genomic_DNA"/>
</dbReference>
<dbReference type="AlphaFoldDB" id="A0ABD1J3U7"/>
<evidence type="ECO:0000256" key="2">
    <source>
        <dbReference type="ARBA" id="ARBA00093453"/>
    </source>
</evidence>
<organism evidence="4 5">
    <name type="scientific">Coilia grayii</name>
    <name type="common">Gray's grenadier anchovy</name>
    <dbReference type="NCBI Taxonomy" id="363190"/>
    <lineage>
        <taxon>Eukaryota</taxon>
        <taxon>Metazoa</taxon>
        <taxon>Chordata</taxon>
        <taxon>Craniata</taxon>
        <taxon>Vertebrata</taxon>
        <taxon>Euteleostomi</taxon>
        <taxon>Actinopterygii</taxon>
        <taxon>Neopterygii</taxon>
        <taxon>Teleostei</taxon>
        <taxon>Clupei</taxon>
        <taxon>Clupeiformes</taxon>
        <taxon>Clupeoidei</taxon>
        <taxon>Engraulidae</taxon>
        <taxon>Coilinae</taxon>
        <taxon>Coilia</taxon>
    </lineage>
</organism>
<evidence type="ECO:0000256" key="1">
    <source>
        <dbReference type="ARBA" id="ARBA00023254"/>
    </source>
</evidence>
<feature type="region of interest" description="Disordered" evidence="3">
    <location>
        <begin position="137"/>
        <end position="169"/>
    </location>
</feature>
<evidence type="ECO:0000313" key="5">
    <source>
        <dbReference type="Proteomes" id="UP001591681"/>
    </source>
</evidence>
<protein>
    <submittedName>
        <fullName evidence="4">Uncharacterized protein</fullName>
    </submittedName>
</protein>
<keyword evidence="1" id="KW-0469">Meiosis</keyword>
<sequence length="302" mass="33104">MDNASEKQSLPKNAVQTCYTKSAKLAVAVALIKGRPPGKTGRQYAEDLAARLSHSELSWKSKAESLQEEVLRLRQELLLSKMLPNHSRNGDGFTELLSQDLISSSALLLSENDQMSMELDSGCGTENNTESLVLQTTDGQNPWEETPLTSLPTHPRQPRFPPTANGDQQDRTLLSHTRFLQNLCGLRKLDAHGLCPDGHGHGGSVVWDSVCQLLGSLVPASGDDPCHLRQPLLPQAAQVACQAVDEWQAHSKPPQGFLAQAEDCLKKITQHLLNNSQLNRVGCIHVEPECLNAKLHACSMFR</sequence>
<keyword evidence="5" id="KW-1185">Reference proteome</keyword>
<comment type="caution">
    <text evidence="4">The sequence shown here is derived from an EMBL/GenBank/DDBJ whole genome shotgun (WGS) entry which is preliminary data.</text>
</comment>
<comment type="similarity">
    <text evidence="2">Belongs to the MEI4L family.</text>
</comment>
<gene>
    <name evidence="4" type="ORF">ACEWY4_021684</name>
</gene>
<dbReference type="PANTHER" id="PTHR28575:SF1">
    <property type="entry name" value="MEIOSIS-SPECIFIC PROTEIN MEI4"/>
    <property type="match status" value="1"/>
</dbReference>
<dbReference type="InterPro" id="IPR025888">
    <property type="entry name" value="MEI4"/>
</dbReference>
<dbReference type="GO" id="GO:0051321">
    <property type="term" value="P:meiotic cell cycle"/>
    <property type="evidence" value="ECO:0007669"/>
    <property type="project" value="UniProtKB-KW"/>
</dbReference>
<evidence type="ECO:0000313" key="4">
    <source>
        <dbReference type="EMBL" id="KAL2081866.1"/>
    </source>
</evidence>
<accession>A0ABD1J3U7</accession>
<evidence type="ECO:0000256" key="3">
    <source>
        <dbReference type="SAM" id="MobiDB-lite"/>
    </source>
</evidence>
<dbReference type="Proteomes" id="UP001591681">
    <property type="component" value="Unassembled WGS sequence"/>
</dbReference>
<dbReference type="PANTHER" id="PTHR28575">
    <property type="entry name" value="MEIOSIS-SPECIFIC PROTEIN MEI4"/>
    <property type="match status" value="1"/>
</dbReference>
<dbReference type="Pfam" id="PF13971">
    <property type="entry name" value="Mei4"/>
    <property type="match status" value="1"/>
</dbReference>
<reference evidence="4 5" key="1">
    <citation type="submission" date="2024-09" db="EMBL/GenBank/DDBJ databases">
        <title>A chromosome-level genome assembly of Gray's grenadier anchovy, Coilia grayii.</title>
        <authorList>
            <person name="Fu Z."/>
        </authorList>
    </citation>
    <scope>NUCLEOTIDE SEQUENCE [LARGE SCALE GENOMIC DNA]</scope>
    <source>
        <strain evidence="4">G4</strain>
        <tissue evidence="4">Muscle</tissue>
    </source>
</reference>
<proteinExistence type="inferred from homology"/>
<name>A0ABD1J3U7_9TELE</name>